<feature type="compositionally biased region" description="Basic and acidic residues" evidence="1">
    <location>
        <begin position="131"/>
        <end position="141"/>
    </location>
</feature>
<protein>
    <recommendedName>
        <fullName evidence="3">MADF domain-containing protein</fullName>
    </recommendedName>
</protein>
<proteinExistence type="predicted"/>
<dbReference type="OrthoDB" id="102811at2759"/>
<feature type="compositionally biased region" description="Basic and acidic residues" evidence="1">
    <location>
        <begin position="106"/>
        <end position="117"/>
    </location>
</feature>
<dbReference type="PANTHER" id="PTHR37558">
    <property type="entry name" value="HTH CENPB-TYPE DOMAIN-CONTAINING PROTEIN"/>
    <property type="match status" value="1"/>
</dbReference>
<gene>
    <name evidence="2" type="ORF">H257_12998</name>
</gene>
<evidence type="ECO:0000313" key="2">
    <source>
        <dbReference type="EMBL" id="ETV71865.1"/>
    </source>
</evidence>
<organism evidence="2">
    <name type="scientific">Aphanomyces astaci</name>
    <name type="common">Crayfish plague agent</name>
    <dbReference type="NCBI Taxonomy" id="112090"/>
    <lineage>
        <taxon>Eukaryota</taxon>
        <taxon>Sar</taxon>
        <taxon>Stramenopiles</taxon>
        <taxon>Oomycota</taxon>
        <taxon>Saprolegniomycetes</taxon>
        <taxon>Saprolegniales</taxon>
        <taxon>Verrucalvaceae</taxon>
        <taxon>Aphanomyces</taxon>
    </lineage>
</organism>
<reference evidence="2" key="1">
    <citation type="submission" date="2013-12" db="EMBL/GenBank/DDBJ databases">
        <title>The Genome Sequence of Aphanomyces astaci APO3.</title>
        <authorList>
            <consortium name="The Broad Institute Genomics Platform"/>
            <person name="Russ C."/>
            <person name="Tyler B."/>
            <person name="van West P."/>
            <person name="Dieguez-Uribeondo J."/>
            <person name="Young S.K."/>
            <person name="Zeng Q."/>
            <person name="Gargeya S."/>
            <person name="Fitzgerald M."/>
            <person name="Abouelleil A."/>
            <person name="Alvarado L."/>
            <person name="Chapman S.B."/>
            <person name="Gainer-Dewar J."/>
            <person name="Goldberg J."/>
            <person name="Griggs A."/>
            <person name="Gujja S."/>
            <person name="Hansen M."/>
            <person name="Howarth C."/>
            <person name="Imamovic A."/>
            <person name="Ireland A."/>
            <person name="Larimer J."/>
            <person name="McCowan C."/>
            <person name="Murphy C."/>
            <person name="Pearson M."/>
            <person name="Poon T.W."/>
            <person name="Priest M."/>
            <person name="Roberts A."/>
            <person name="Saif S."/>
            <person name="Shea T."/>
            <person name="Sykes S."/>
            <person name="Wortman J."/>
            <person name="Nusbaum C."/>
            <person name="Birren B."/>
        </authorList>
    </citation>
    <scope>NUCLEOTIDE SEQUENCE [LARGE SCALE GENOMIC DNA]</scope>
    <source>
        <strain evidence="2">APO3</strain>
    </source>
</reference>
<feature type="region of interest" description="Disordered" evidence="1">
    <location>
        <begin position="106"/>
        <end position="141"/>
    </location>
</feature>
<dbReference type="PANTHER" id="PTHR37558:SF1">
    <property type="entry name" value="HTH CENPB-TYPE DOMAIN-CONTAINING PROTEIN"/>
    <property type="match status" value="1"/>
</dbReference>
<dbReference type="GeneID" id="20814994"/>
<accession>W4FWF6</accession>
<name>W4FWF6_APHAT</name>
<evidence type="ECO:0008006" key="3">
    <source>
        <dbReference type="Google" id="ProtNLM"/>
    </source>
</evidence>
<dbReference type="EMBL" id="KI913157">
    <property type="protein sequence ID" value="ETV71865.1"/>
    <property type="molecule type" value="Genomic_DNA"/>
</dbReference>
<dbReference type="RefSeq" id="XP_009838714.1">
    <property type="nucleotide sequence ID" value="XM_009840412.1"/>
</dbReference>
<sequence length="141" mass="16010">MSTPQKRRQFTERQDILFLTQIRVEMPFLARRGKIMDVWDSVARNLATVGGFDRPQFDGKKAQARFAILLRDHREDNRASMRASCVSEDVTEKAIMLDDIATQVDEAKNEEMRRASTEDSTAARSEGADALVRDEAMESQG</sequence>
<dbReference type="AlphaFoldDB" id="W4FWF6"/>
<evidence type="ECO:0000256" key="1">
    <source>
        <dbReference type="SAM" id="MobiDB-lite"/>
    </source>
</evidence>
<dbReference type="VEuPathDB" id="FungiDB:H257_12998"/>